<keyword evidence="2" id="KW-1185">Reference proteome</keyword>
<sequence>MLLSMYLELDRLGVSAAEVRPALGGWAAAIASNIPPNRATADPADPVIYGKAVFSTLVYVGQIHGCSMEWLLWFSAALATMVVKR</sequence>
<dbReference type="AlphaFoldDB" id="C5KP80"/>
<gene>
    <name evidence="1" type="ORF">Pmar_PMAR004427</name>
</gene>
<accession>C5KP80</accession>
<proteinExistence type="predicted"/>
<dbReference type="EMBL" id="GG674973">
    <property type="protein sequence ID" value="EER13713.1"/>
    <property type="molecule type" value="Genomic_DNA"/>
</dbReference>
<name>C5KP80_PERM5</name>
<organism evidence="2">
    <name type="scientific">Perkinsus marinus (strain ATCC 50983 / TXsc)</name>
    <dbReference type="NCBI Taxonomy" id="423536"/>
    <lineage>
        <taxon>Eukaryota</taxon>
        <taxon>Sar</taxon>
        <taxon>Alveolata</taxon>
        <taxon>Perkinsozoa</taxon>
        <taxon>Perkinsea</taxon>
        <taxon>Perkinsida</taxon>
        <taxon>Perkinsidae</taxon>
        <taxon>Perkinsus</taxon>
    </lineage>
</organism>
<reference evidence="1 2" key="1">
    <citation type="submission" date="2008-07" db="EMBL/GenBank/DDBJ databases">
        <authorList>
            <person name="El-Sayed N."/>
            <person name="Caler E."/>
            <person name="Inman J."/>
            <person name="Amedeo P."/>
            <person name="Hass B."/>
            <person name="Wortman J."/>
        </authorList>
    </citation>
    <scope>NUCLEOTIDE SEQUENCE [LARGE SCALE GENOMIC DNA]</scope>
    <source>
        <strain evidence="2">ATCC 50983 / TXsc</strain>
    </source>
</reference>
<dbReference type="InParanoid" id="C5KP80"/>
<dbReference type="RefSeq" id="XP_002781918.1">
    <property type="nucleotide sequence ID" value="XM_002781872.1"/>
</dbReference>
<dbReference type="Proteomes" id="UP000007800">
    <property type="component" value="Unassembled WGS sequence"/>
</dbReference>
<protein>
    <submittedName>
        <fullName evidence="1">Uncharacterized protein</fullName>
    </submittedName>
</protein>
<evidence type="ECO:0000313" key="2">
    <source>
        <dbReference type="Proteomes" id="UP000007800"/>
    </source>
</evidence>
<feature type="non-terminal residue" evidence="1">
    <location>
        <position position="85"/>
    </location>
</feature>
<dbReference type="GeneID" id="9043175"/>
<evidence type="ECO:0000313" key="1">
    <source>
        <dbReference type="EMBL" id="EER13713.1"/>
    </source>
</evidence>